<dbReference type="EMBL" id="KN822179">
    <property type="protein sequence ID" value="KIM53504.1"/>
    <property type="molecule type" value="Genomic_DNA"/>
</dbReference>
<dbReference type="AlphaFoldDB" id="A0A0C3DAU0"/>
<dbReference type="Pfam" id="PF12311">
    <property type="entry name" value="DUF3632"/>
    <property type="match status" value="1"/>
</dbReference>
<dbReference type="InParanoid" id="A0A0C3DAU0"/>
<keyword evidence="2" id="KW-1185">Reference proteome</keyword>
<accession>A0A0C3DAU0</accession>
<sequence>MTDSPLPVAYDSDSDSFASAYSTLSWFSKHHPLRRPGSITDPILLGIECHPDLEPSDMERLTFGILNEYLQPSSCTSPTDAAWQLHDGFPFSHPHVDGEESPECLLEEFWDLMFRLAQQIPHNHPSQQRFVQLIIALRDLPVDTKVFIGSDTHHLWHDLPMLGFAMGTWMNRIPTDDILIDNNTRQRWHSYNSFVARLVRDGVYVGLPSAALSCVSILCSALEDEPDSRSKAYKNYGPELDVFVPIAADWILLAGKEVYSLSVANYSVGFYGNRGKNFKGPVGFSVARWNFWKRRFEAISNHHNVKDETKLHAKRALEAMHTVDQSSTSGALRVL</sequence>
<gene>
    <name evidence="1" type="ORF">SCLCIDRAFT_433785</name>
</gene>
<evidence type="ECO:0000313" key="2">
    <source>
        <dbReference type="Proteomes" id="UP000053989"/>
    </source>
</evidence>
<dbReference type="PANTHER" id="PTHR38797:SF4">
    <property type="entry name" value="NUCLEAR PORE COMPLEX PROTEIN NUP85"/>
    <property type="match status" value="1"/>
</dbReference>
<reference evidence="2" key="2">
    <citation type="submission" date="2015-01" db="EMBL/GenBank/DDBJ databases">
        <title>Evolutionary Origins and Diversification of the Mycorrhizal Mutualists.</title>
        <authorList>
            <consortium name="DOE Joint Genome Institute"/>
            <consortium name="Mycorrhizal Genomics Consortium"/>
            <person name="Kohler A."/>
            <person name="Kuo A."/>
            <person name="Nagy L.G."/>
            <person name="Floudas D."/>
            <person name="Copeland A."/>
            <person name="Barry K.W."/>
            <person name="Cichocki N."/>
            <person name="Veneault-Fourrey C."/>
            <person name="LaButti K."/>
            <person name="Lindquist E.A."/>
            <person name="Lipzen A."/>
            <person name="Lundell T."/>
            <person name="Morin E."/>
            <person name="Murat C."/>
            <person name="Riley R."/>
            <person name="Ohm R."/>
            <person name="Sun H."/>
            <person name="Tunlid A."/>
            <person name="Henrissat B."/>
            <person name="Grigoriev I.V."/>
            <person name="Hibbett D.S."/>
            <person name="Martin F."/>
        </authorList>
    </citation>
    <scope>NUCLEOTIDE SEQUENCE [LARGE SCALE GENOMIC DNA]</scope>
    <source>
        <strain evidence="2">Foug A</strain>
    </source>
</reference>
<protein>
    <submittedName>
        <fullName evidence="1">Uncharacterized protein</fullName>
    </submittedName>
</protein>
<reference evidence="1 2" key="1">
    <citation type="submission" date="2014-04" db="EMBL/GenBank/DDBJ databases">
        <authorList>
            <consortium name="DOE Joint Genome Institute"/>
            <person name="Kuo A."/>
            <person name="Kohler A."/>
            <person name="Nagy L.G."/>
            <person name="Floudas D."/>
            <person name="Copeland A."/>
            <person name="Barry K.W."/>
            <person name="Cichocki N."/>
            <person name="Veneault-Fourrey C."/>
            <person name="LaButti K."/>
            <person name="Lindquist E.A."/>
            <person name="Lipzen A."/>
            <person name="Lundell T."/>
            <person name="Morin E."/>
            <person name="Murat C."/>
            <person name="Sun H."/>
            <person name="Tunlid A."/>
            <person name="Henrissat B."/>
            <person name="Grigoriev I.V."/>
            <person name="Hibbett D.S."/>
            <person name="Martin F."/>
            <person name="Nordberg H.P."/>
            <person name="Cantor M.N."/>
            <person name="Hua S.X."/>
        </authorList>
    </citation>
    <scope>NUCLEOTIDE SEQUENCE [LARGE SCALE GENOMIC DNA]</scope>
    <source>
        <strain evidence="1 2">Foug A</strain>
    </source>
</reference>
<dbReference type="Proteomes" id="UP000053989">
    <property type="component" value="Unassembled WGS sequence"/>
</dbReference>
<dbReference type="InterPro" id="IPR022085">
    <property type="entry name" value="OpdG"/>
</dbReference>
<dbReference type="OrthoDB" id="3350591at2759"/>
<dbReference type="InterPro" id="IPR053204">
    <property type="entry name" value="Oxopyrrolidines_Biosynth-assoc"/>
</dbReference>
<organism evidence="1 2">
    <name type="scientific">Scleroderma citrinum Foug A</name>
    <dbReference type="NCBI Taxonomy" id="1036808"/>
    <lineage>
        <taxon>Eukaryota</taxon>
        <taxon>Fungi</taxon>
        <taxon>Dikarya</taxon>
        <taxon>Basidiomycota</taxon>
        <taxon>Agaricomycotina</taxon>
        <taxon>Agaricomycetes</taxon>
        <taxon>Agaricomycetidae</taxon>
        <taxon>Boletales</taxon>
        <taxon>Sclerodermatineae</taxon>
        <taxon>Sclerodermataceae</taxon>
        <taxon>Scleroderma</taxon>
    </lineage>
</organism>
<name>A0A0C3DAU0_9AGAM</name>
<dbReference type="HOGENOM" id="CLU_035263_2_0_1"/>
<evidence type="ECO:0000313" key="1">
    <source>
        <dbReference type="EMBL" id="KIM53504.1"/>
    </source>
</evidence>
<proteinExistence type="predicted"/>
<dbReference type="PANTHER" id="PTHR38797">
    <property type="entry name" value="NUCLEAR PORE COMPLEX PROTEIN NUP85-RELATED"/>
    <property type="match status" value="1"/>
</dbReference>
<dbReference type="STRING" id="1036808.A0A0C3DAU0"/>